<gene>
    <name evidence="1" type="ORF">UFOVP16_28</name>
</gene>
<dbReference type="Gene3D" id="3.40.50.300">
    <property type="entry name" value="P-loop containing nucleotide triphosphate hydrolases"/>
    <property type="match status" value="1"/>
</dbReference>
<dbReference type="Gene3D" id="3.30.420.280">
    <property type="match status" value="1"/>
</dbReference>
<accession>A0A6J5KKE9</accession>
<sequence length="503" mass="56385">MAQAKAQTAAQAGIHYHAPGPVSRAFLRSDAFVAGIRGPIGSGKSTACVMKLIRNAQKQKPLRDGWRRRRTAIIRNTYPELKTTTIKTWHQWIDSSIGNWRDSGPPTHHIVDQNAKLDWEIMFIALDRPDDVRKLLSLELSDAWINEAKEVPKAILDGLTGRVGRFPPRDGEFGCTDPQILMDTNPPDADHWWYVMAERDLSNARNRDMHGEMIEIEAELRKIGALRQDQPLFQYFAQPGGETPEAENLNHLPPGYYLKAKAGKDPEWVKVYVNGEYGFVLDGKPVYPEYRDGIFACEFSASKHLPIQIGMDFGLTPAAVFGQRMPNGQWRKHSELVTDNMGIIRFAQLVKSHIAQHYPGFAIGSITGDPAGNARNDDERTTFDLLRANGVVARPASTNSPLLRIEAVRDPMKRLIDGEPGMLIHAKNCPMLRKGYAGGYHYKRVQVTGDAKYRDEPDKNLYSHVCDADQYLMIGGGEGKAIIQRDMPVNRPTFAVDDYDILG</sequence>
<evidence type="ECO:0000313" key="1">
    <source>
        <dbReference type="EMBL" id="CAB4121945.1"/>
    </source>
</evidence>
<organism evidence="1">
    <name type="scientific">uncultured Caudovirales phage</name>
    <dbReference type="NCBI Taxonomy" id="2100421"/>
    <lineage>
        <taxon>Viruses</taxon>
        <taxon>Duplodnaviria</taxon>
        <taxon>Heunggongvirae</taxon>
        <taxon>Uroviricota</taxon>
        <taxon>Caudoviricetes</taxon>
        <taxon>Peduoviridae</taxon>
        <taxon>Maltschvirus</taxon>
        <taxon>Maltschvirus maltsch</taxon>
    </lineage>
</organism>
<proteinExistence type="predicted"/>
<dbReference type="EMBL" id="LR796155">
    <property type="protein sequence ID" value="CAB4121945.1"/>
    <property type="molecule type" value="Genomic_DNA"/>
</dbReference>
<name>A0A6J5KKE9_9CAUD</name>
<reference evidence="1" key="1">
    <citation type="submission" date="2020-04" db="EMBL/GenBank/DDBJ databases">
        <authorList>
            <person name="Chiriac C."/>
            <person name="Salcher M."/>
            <person name="Ghai R."/>
            <person name="Kavagutti S V."/>
        </authorList>
    </citation>
    <scope>NUCLEOTIDE SEQUENCE</scope>
</reference>
<evidence type="ECO:0008006" key="2">
    <source>
        <dbReference type="Google" id="ProtNLM"/>
    </source>
</evidence>
<dbReference type="InterPro" id="IPR027417">
    <property type="entry name" value="P-loop_NTPase"/>
</dbReference>
<protein>
    <recommendedName>
        <fullName evidence="2">TerL</fullName>
    </recommendedName>
</protein>